<feature type="domain" description="Metallo-beta-lactamase" evidence="1">
    <location>
        <begin position="30"/>
        <end position="194"/>
    </location>
</feature>
<name>A0A6G8FJX8_9MICO</name>
<dbReference type="CDD" id="cd06262">
    <property type="entry name" value="metallo-hydrolase-like_MBL-fold"/>
    <property type="match status" value="1"/>
</dbReference>
<dbReference type="RefSeq" id="WP_166323748.1">
    <property type="nucleotide sequence ID" value="NZ_CP049934.1"/>
</dbReference>
<proteinExistence type="predicted"/>
<dbReference type="InterPro" id="IPR051453">
    <property type="entry name" value="MBL_Glyoxalase_II"/>
</dbReference>
<dbReference type="EMBL" id="CP049934">
    <property type="protein sequence ID" value="QIM16589.1"/>
    <property type="molecule type" value="Genomic_DNA"/>
</dbReference>
<organism evidence="2 3">
    <name type="scientific">Leucobacter insecticola</name>
    <dbReference type="NCBI Taxonomy" id="2714934"/>
    <lineage>
        <taxon>Bacteria</taxon>
        <taxon>Bacillati</taxon>
        <taxon>Actinomycetota</taxon>
        <taxon>Actinomycetes</taxon>
        <taxon>Micrococcales</taxon>
        <taxon>Microbacteriaceae</taxon>
        <taxon>Leucobacter</taxon>
    </lineage>
</organism>
<dbReference type="PANTHER" id="PTHR46233:SF4">
    <property type="entry name" value="METALLO-BETA-LACTAMASE DOMAIN-CONTAINING PROTEIN"/>
    <property type="match status" value="1"/>
</dbReference>
<gene>
    <name evidence="2" type="ORF">G7067_09485</name>
</gene>
<evidence type="ECO:0000259" key="1">
    <source>
        <dbReference type="SMART" id="SM00849"/>
    </source>
</evidence>
<dbReference type="Gene3D" id="3.60.15.10">
    <property type="entry name" value="Ribonuclease Z/Hydroxyacylglutathione hydrolase-like"/>
    <property type="match status" value="1"/>
</dbReference>
<dbReference type="KEGG" id="lins:G7067_09485"/>
<dbReference type="InterPro" id="IPR001279">
    <property type="entry name" value="Metallo-B-lactamas"/>
</dbReference>
<keyword evidence="3" id="KW-1185">Reference proteome</keyword>
<keyword evidence="2" id="KW-0378">Hydrolase</keyword>
<dbReference type="InterPro" id="IPR036866">
    <property type="entry name" value="RibonucZ/Hydroxyglut_hydro"/>
</dbReference>
<dbReference type="PANTHER" id="PTHR46233">
    <property type="entry name" value="HYDROXYACYLGLUTATHIONE HYDROLASE GLOC"/>
    <property type="match status" value="1"/>
</dbReference>
<evidence type="ECO:0000313" key="2">
    <source>
        <dbReference type="EMBL" id="QIM16589.1"/>
    </source>
</evidence>
<dbReference type="Pfam" id="PF00753">
    <property type="entry name" value="Lactamase_B"/>
    <property type="match status" value="1"/>
</dbReference>
<accession>A0A6G8FJX8</accession>
<reference evidence="2 3" key="1">
    <citation type="submission" date="2020-03" db="EMBL/GenBank/DDBJ databases">
        <title>Leucobacter sp. nov., isolated from beetles.</title>
        <authorList>
            <person name="Hyun D.-W."/>
            <person name="Bae J.-W."/>
        </authorList>
    </citation>
    <scope>NUCLEOTIDE SEQUENCE [LARGE SCALE GENOMIC DNA]</scope>
    <source>
        <strain evidence="2 3">HDW9B</strain>
    </source>
</reference>
<dbReference type="AlphaFoldDB" id="A0A6G8FJX8"/>
<dbReference type="SUPFAM" id="SSF56281">
    <property type="entry name" value="Metallo-hydrolase/oxidoreductase"/>
    <property type="match status" value="1"/>
</dbReference>
<dbReference type="SMART" id="SM00849">
    <property type="entry name" value="Lactamase_B"/>
    <property type="match status" value="1"/>
</dbReference>
<dbReference type="Proteomes" id="UP000501387">
    <property type="component" value="Chromosome"/>
</dbReference>
<sequence>MTAVKIERLITSGFIGTGQPGLPPEGIKLENNVWFVGDDTEVLVIDAAHDAEEIVRTVGERDTLGILLTHGHEDHIGAAVEAARLLDTHIYLHPDDLFLWDQLYEEASPDFQLTEGATFSVAGVDLTAVHTPGHTPGSMCFVAQDLNTVFSGDTLFQGGPGATRWEYSSFPQIVESIQTSLFTLPGSMTVQPGHGDHTSIEAEAPALDAWLARGW</sequence>
<protein>
    <submittedName>
        <fullName evidence="2">MBL fold metallo-hydrolase</fullName>
    </submittedName>
</protein>
<dbReference type="GO" id="GO:0016787">
    <property type="term" value="F:hydrolase activity"/>
    <property type="evidence" value="ECO:0007669"/>
    <property type="project" value="UniProtKB-KW"/>
</dbReference>
<evidence type="ECO:0000313" key="3">
    <source>
        <dbReference type="Proteomes" id="UP000501387"/>
    </source>
</evidence>